<evidence type="ECO:0008006" key="2">
    <source>
        <dbReference type="Google" id="ProtNLM"/>
    </source>
</evidence>
<name>A0A0C1V5Q6_9CYAN</name>
<reference evidence="1" key="2">
    <citation type="journal article" date="2015" name="Genome Announc.">
        <title>Draft Genome Sequence of Filamentous Marine Cyanobacterium Lyngbya confervoides Strain BDU141951.</title>
        <authorList>
            <person name="Chandrababunaidu M.M."/>
            <person name="Sen D."/>
            <person name="Tripathy S."/>
        </authorList>
    </citation>
    <scope>NUCLEOTIDE SEQUENCE</scope>
    <source>
        <strain evidence="1">BDU141951</strain>
    </source>
</reference>
<gene>
    <name evidence="1" type="ORF">QQ91_010005</name>
</gene>
<accession>A0A0C1V5Q6</accession>
<proteinExistence type="predicted"/>
<comment type="caution">
    <text evidence="1">The sequence shown here is derived from an EMBL/GenBank/DDBJ whole genome shotgun (WGS) entry which is preliminary data.</text>
</comment>
<protein>
    <recommendedName>
        <fullName evidence="2">Lipid-A-disaccharide synthase</fullName>
    </recommendedName>
</protein>
<dbReference type="SUPFAM" id="SSF53756">
    <property type="entry name" value="UDP-Glycosyltransferase/glycogen phosphorylase"/>
    <property type="match status" value="1"/>
</dbReference>
<dbReference type="NCBIfam" id="TIGR03492">
    <property type="entry name" value="lipid-A-disaccharide synthase-related protein"/>
    <property type="match status" value="1"/>
</dbReference>
<organism evidence="1">
    <name type="scientific">Lyngbya confervoides BDU141951</name>
    <dbReference type="NCBI Taxonomy" id="1574623"/>
    <lineage>
        <taxon>Bacteria</taxon>
        <taxon>Bacillati</taxon>
        <taxon>Cyanobacteriota</taxon>
        <taxon>Cyanophyceae</taxon>
        <taxon>Oscillatoriophycideae</taxon>
        <taxon>Oscillatoriales</taxon>
        <taxon>Microcoleaceae</taxon>
        <taxon>Lyngbya</taxon>
    </lineage>
</organism>
<evidence type="ECO:0000313" key="1">
    <source>
        <dbReference type="EMBL" id="NEV67449.1"/>
    </source>
</evidence>
<sequence length="412" mass="44788">MAQRVLFLSNGHGEDLNASLVLKALGAIAPELEVAAMPIVGEGSAYRKLGVEIIGPTQQLPSGGFNYINFARFLNPVNWWRDTNPVSLVKDVLSGLIGLTIGQLRAVQRYSPACDLLFACGDIVPILFARLTGRPFFVFLVSTSSYYEGKVKLPWLAQWGMRSPQCLAILTRDRYTAQDLLGRGFAQTQFLGYPIMDVLVPSGQALNEPHMPLIALLPGSRLPEAQINLGLMLELCAAIAQLRPAQFRAALVSSFTQDYLATLARDHGWTLHPGYLQKAAVTVHYHYDAFADILHQCDLVVGMAGTAVEQAVGLGKPVIQIPGPGPQFTYLFAEAQMRLLGASITTIGTRPATTKTLVEAAAKIDAMLKDEPYLERCRRNGQERVGGPGGSDAIAHKIVETLKHLPQETSMV</sequence>
<dbReference type="AlphaFoldDB" id="A0A0C1V5Q6"/>
<reference evidence="1" key="1">
    <citation type="submission" date="2014-11" db="EMBL/GenBank/DDBJ databases">
        <authorList>
            <person name="Malar M.C."/>
            <person name="Sen D."/>
            <person name="Tripathy S."/>
        </authorList>
    </citation>
    <scope>NUCLEOTIDE SEQUENCE</scope>
    <source>
        <strain evidence="1">BDU141951</strain>
    </source>
</reference>
<dbReference type="InterPro" id="IPR019994">
    <property type="entry name" value="Lipid-A-disac_synthase-rel_put"/>
</dbReference>
<reference evidence="1" key="3">
    <citation type="submission" date="2020-02" db="EMBL/GenBank/DDBJ databases">
        <authorList>
            <person name="Sarangi A.N."/>
            <person name="Ghosh S."/>
            <person name="Mukherjee M."/>
            <person name="Tripathy S."/>
        </authorList>
    </citation>
    <scope>NUCLEOTIDE SEQUENCE</scope>
    <source>
        <strain evidence="1">BDU141951</strain>
    </source>
</reference>
<dbReference type="PANTHER" id="PTHR39517:SF1">
    <property type="entry name" value="LIPID-A-DISACCHARIDE SYNTHASE"/>
    <property type="match status" value="1"/>
</dbReference>
<dbReference type="EMBL" id="JTHE02000003">
    <property type="protein sequence ID" value="NEV67449.1"/>
    <property type="molecule type" value="Genomic_DNA"/>
</dbReference>
<dbReference type="PANTHER" id="PTHR39517">
    <property type="entry name" value="SLL0192 PROTEIN"/>
    <property type="match status" value="1"/>
</dbReference>